<evidence type="ECO:0000313" key="3">
    <source>
        <dbReference type="EMBL" id="MBB2160336.1"/>
    </source>
</evidence>
<dbReference type="Pfam" id="PF00149">
    <property type="entry name" value="Metallophos"/>
    <property type="match status" value="1"/>
</dbReference>
<dbReference type="InterPro" id="IPR029052">
    <property type="entry name" value="Metallo-depent_PP-like"/>
</dbReference>
<feature type="domain" description="Calcineurin-like phosphoesterase" evidence="2">
    <location>
        <begin position="39"/>
        <end position="251"/>
    </location>
</feature>
<comment type="caution">
    <text evidence="3">The sequence shown here is derived from an EMBL/GenBank/DDBJ whole genome shotgun (WGS) entry which is preliminary data.</text>
</comment>
<dbReference type="GO" id="GO:0016787">
    <property type="term" value="F:hydrolase activity"/>
    <property type="evidence" value="ECO:0007669"/>
    <property type="project" value="InterPro"/>
</dbReference>
<dbReference type="EMBL" id="JABEQJ010000010">
    <property type="protein sequence ID" value="MBB2160336.1"/>
    <property type="molecule type" value="Genomic_DNA"/>
</dbReference>
<gene>
    <name evidence="3" type="ORF">HLH48_09135</name>
</gene>
<evidence type="ECO:0000259" key="2">
    <source>
        <dbReference type="Pfam" id="PF00149"/>
    </source>
</evidence>
<dbReference type="AlphaFoldDB" id="A0A7W4ICG5"/>
<accession>A0A7W4ICG5</accession>
<dbReference type="RefSeq" id="WP_182997204.1">
    <property type="nucleotide sequence ID" value="NZ_JABEQJ010000010.1"/>
</dbReference>
<keyword evidence="1" id="KW-0732">Signal</keyword>
<proteinExistence type="predicted"/>
<feature type="chain" id="PRO_5031463795" evidence="1">
    <location>
        <begin position="28"/>
        <end position="312"/>
    </location>
</feature>
<dbReference type="InterPro" id="IPR051918">
    <property type="entry name" value="STPP_CPPED1"/>
</dbReference>
<evidence type="ECO:0000256" key="1">
    <source>
        <dbReference type="SAM" id="SignalP"/>
    </source>
</evidence>
<dbReference type="Gene3D" id="3.60.21.10">
    <property type="match status" value="1"/>
</dbReference>
<name>A0A7W4ICG5_9PROT</name>
<dbReference type="InterPro" id="IPR004843">
    <property type="entry name" value="Calcineurin-like_PHP"/>
</dbReference>
<feature type="signal peptide" evidence="1">
    <location>
        <begin position="1"/>
        <end position="27"/>
    </location>
</feature>
<dbReference type="PANTHER" id="PTHR43143:SF1">
    <property type="entry name" value="SERINE_THREONINE-PROTEIN PHOSPHATASE CPPED1"/>
    <property type="match status" value="1"/>
</dbReference>
<protein>
    <submittedName>
        <fullName evidence="3">Metallophosphoesterase</fullName>
    </submittedName>
</protein>
<reference evidence="3 4" key="1">
    <citation type="submission" date="2020-04" db="EMBL/GenBank/DDBJ databases">
        <title>Description of novel Gluconacetobacter.</title>
        <authorList>
            <person name="Sombolestani A."/>
        </authorList>
    </citation>
    <scope>NUCLEOTIDE SEQUENCE [LARGE SCALE GENOMIC DNA]</scope>
    <source>
        <strain evidence="3 4">LMG 19747</strain>
    </source>
</reference>
<dbReference type="SUPFAM" id="SSF56300">
    <property type="entry name" value="Metallo-dependent phosphatases"/>
    <property type="match status" value="1"/>
</dbReference>
<dbReference type="PANTHER" id="PTHR43143">
    <property type="entry name" value="METALLOPHOSPHOESTERASE, CALCINEURIN SUPERFAMILY"/>
    <property type="match status" value="1"/>
</dbReference>
<dbReference type="InterPro" id="IPR006311">
    <property type="entry name" value="TAT_signal"/>
</dbReference>
<organism evidence="3 4">
    <name type="scientific">Gluconacetobacter sacchari</name>
    <dbReference type="NCBI Taxonomy" id="92759"/>
    <lineage>
        <taxon>Bacteria</taxon>
        <taxon>Pseudomonadati</taxon>
        <taxon>Pseudomonadota</taxon>
        <taxon>Alphaproteobacteria</taxon>
        <taxon>Acetobacterales</taxon>
        <taxon>Acetobacteraceae</taxon>
        <taxon>Gluconacetobacter</taxon>
    </lineage>
</organism>
<evidence type="ECO:0000313" key="4">
    <source>
        <dbReference type="Proteomes" id="UP000589085"/>
    </source>
</evidence>
<dbReference type="Proteomes" id="UP000589085">
    <property type="component" value="Unassembled WGS sequence"/>
</dbReference>
<dbReference type="PROSITE" id="PS51318">
    <property type="entry name" value="TAT"/>
    <property type="match status" value="1"/>
</dbReference>
<sequence length="312" mass="34790">MTSFSRRNILGSGGALLSGALATSAFGQVPSASTQEPFSFLFITDTHLQPELDAMKGCQMAFRSATREKADFVLQGGDHVYDAMEVSMPRARRLLDLYEMTEQELGMKVYHTVGNHDCFGVYAKSGASVHDPDFGKNFFRKAFGETYYAFQHKGVHFIVLDSVTITPDRDYEGRFDARQVEWLGSYLRTLPATAPIIVCTHIPMVTAFYTYADESPSLFKHQALSTVNTREILALMAGHNVLAVFQGHTHVLEQVEHNGIQFITGGAVSGNWWHGRHLGTPEGYMVVHVENNAIRTEYKSFGFKTVSPQNTY</sequence>